<evidence type="ECO:0000313" key="1">
    <source>
        <dbReference type="EMBL" id="MCM1990533.1"/>
    </source>
</evidence>
<dbReference type="EMBL" id="JAGSOJ010000002">
    <property type="protein sequence ID" value="MCM1990533.1"/>
    <property type="molecule type" value="Genomic_DNA"/>
</dbReference>
<evidence type="ECO:0000313" key="2">
    <source>
        <dbReference type="Proteomes" id="UP001056429"/>
    </source>
</evidence>
<reference evidence="1" key="2">
    <citation type="submission" date="2021-04" db="EMBL/GenBank/DDBJ databases">
        <authorList>
            <person name="Dong X."/>
        </authorList>
    </citation>
    <scope>NUCLEOTIDE SEQUENCE</scope>
    <source>
        <strain evidence="1">ZWT</strain>
    </source>
</reference>
<proteinExistence type="predicted"/>
<organism evidence="1 2">
    <name type="scientific">Oceanirhabdus seepicola</name>
    <dbReference type="NCBI Taxonomy" id="2828781"/>
    <lineage>
        <taxon>Bacteria</taxon>
        <taxon>Bacillati</taxon>
        <taxon>Bacillota</taxon>
        <taxon>Clostridia</taxon>
        <taxon>Eubacteriales</taxon>
        <taxon>Clostridiaceae</taxon>
        <taxon>Oceanirhabdus</taxon>
    </lineage>
</organism>
<dbReference type="RefSeq" id="WP_250859571.1">
    <property type="nucleotide sequence ID" value="NZ_JAGSOJ010000002.1"/>
</dbReference>
<accession>A0A9J6P3Z0</accession>
<sequence length="272" mass="31643">MRREKKFKIIIILLAIIVIAQNIDSTYAWFMKNVFSKSTTITTGDLKIKVNDARQDFTININPNEIFPGDYLSVTEGNNIEFEIVNESSIPIVYSSGFSYSGEDTFILNGFIVEDVTREVYNAENKQVKSKKYFNKKKLIGEFSYLKDLLDTYNINGENGADRMISLREVQNIYGWMFGNFKGYTTGMLKPGCREVWKYKIKFHENAASSQYIGKSMPIQYKVYSGQNNLQTFRNISRSYIINVPEDVSEQYFNTTTEWLYESIEKDFFTKQ</sequence>
<comment type="caution">
    <text evidence="1">The sequence shown here is derived from an EMBL/GenBank/DDBJ whole genome shotgun (WGS) entry which is preliminary data.</text>
</comment>
<name>A0A9J6P3Z0_9CLOT</name>
<reference evidence="1" key="1">
    <citation type="journal article" date="2021" name="mSystems">
        <title>Bacteria and Archaea Synergistically Convert Glycine Betaine to Biogenic Methane in the Formosa Cold Seep of the South China Sea.</title>
        <authorList>
            <person name="Li L."/>
            <person name="Zhang W."/>
            <person name="Zhang S."/>
            <person name="Song L."/>
            <person name="Sun Q."/>
            <person name="Zhang H."/>
            <person name="Xiang H."/>
            <person name="Dong X."/>
        </authorList>
    </citation>
    <scope>NUCLEOTIDE SEQUENCE</scope>
    <source>
        <strain evidence="1">ZWT</strain>
    </source>
</reference>
<dbReference type="AlphaFoldDB" id="A0A9J6P3Z0"/>
<dbReference type="Proteomes" id="UP001056429">
    <property type="component" value="Unassembled WGS sequence"/>
</dbReference>
<protein>
    <submittedName>
        <fullName evidence="1">Uncharacterized protein</fullName>
    </submittedName>
</protein>
<gene>
    <name evidence="1" type="ORF">KDK92_12445</name>
</gene>
<keyword evidence="2" id="KW-1185">Reference proteome</keyword>